<sequence>MTPFFSSPIPVIAFHRVLPYKNSISVTIDEFDHYLQWFRKRGFRSLTSAQFERALAGEEVVERGLVITFDDGYRDNCYIAAPLLEKYGMNAILFVVTGKIKDEQTGQPTDTWLEEGDERYLSWDEIKSMVDSGIFELHSHTHSHDSSWINSSSANIRQVVQQDIAISVQTLRDQGYTHEIHLAWPWGYFRQEWLDDLSALGIRFSYTTQPGTNYPGCDIRKIMRLSGEKPFDYIKRLCSVGSSPALGRALNSASRTWSAMRGRP</sequence>
<accession>A0A1H7R6Z1</accession>
<evidence type="ECO:0000313" key="4">
    <source>
        <dbReference type="EMBL" id="SEL55963.1"/>
    </source>
</evidence>
<dbReference type="Gene3D" id="3.20.20.370">
    <property type="entry name" value="Glycoside hydrolase/deacetylase"/>
    <property type="match status" value="1"/>
</dbReference>
<evidence type="ECO:0000256" key="1">
    <source>
        <dbReference type="ARBA" id="ARBA00004613"/>
    </source>
</evidence>
<dbReference type="PROSITE" id="PS51677">
    <property type="entry name" value="NODB"/>
    <property type="match status" value="1"/>
</dbReference>
<dbReference type="PANTHER" id="PTHR34216:SF3">
    <property type="entry name" value="POLY-BETA-1,6-N-ACETYL-D-GLUCOSAMINE N-DEACETYLASE"/>
    <property type="match status" value="1"/>
</dbReference>
<evidence type="ECO:0000256" key="2">
    <source>
        <dbReference type="ARBA" id="ARBA00022729"/>
    </source>
</evidence>
<dbReference type="Pfam" id="PF01522">
    <property type="entry name" value="Polysacc_deac_1"/>
    <property type="match status" value="1"/>
</dbReference>
<dbReference type="GO" id="GO:0005975">
    <property type="term" value="P:carbohydrate metabolic process"/>
    <property type="evidence" value="ECO:0007669"/>
    <property type="project" value="InterPro"/>
</dbReference>
<dbReference type="InterPro" id="IPR051398">
    <property type="entry name" value="Polysacch_Deacetylase"/>
</dbReference>
<proteinExistence type="predicted"/>
<dbReference type="CDD" id="cd10969">
    <property type="entry name" value="CE4_Ecf1_like_5s"/>
    <property type="match status" value="1"/>
</dbReference>
<dbReference type="InterPro" id="IPR002509">
    <property type="entry name" value="NODB_dom"/>
</dbReference>
<organism evidence="4 5">
    <name type="scientific">Nitrosovibrio tenuis</name>
    <dbReference type="NCBI Taxonomy" id="1233"/>
    <lineage>
        <taxon>Bacteria</taxon>
        <taxon>Pseudomonadati</taxon>
        <taxon>Pseudomonadota</taxon>
        <taxon>Betaproteobacteria</taxon>
        <taxon>Nitrosomonadales</taxon>
        <taxon>Nitrosomonadaceae</taxon>
        <taxon>Nitrosovibrio</taxon>
    </lineage>
</organism>
<dbReference type="RefSeq" id="WP_090829468.1">
    <property type="nucleotide sequence ID" value="NZ_FOBH01000015.1"/>
</dbReference>
<feature type="domain" description="NodB homology" evidence="3">
    <location>
        <begin position="63"/>
        <end position="264"/>
    </location>
</feature>
<dbReference type="GO" id="GO:0016810">
    <property type="term" value="F:hydrolase activity, acting on carbon-nitrogen (but not peptide) bonds"/>
    <property type="evidence" value="ECO:0007669"/>
    <property type="project" value="InterPro"/>
</dbReference>
<evidence type="ECO:0000259" key="3">
    <source>
        <dbReference type="PROSITE" id="PS51677"/>
    </source>
</evidence>
<dbReference type="EMBL" id="FOBH01000015">
    <property type="protein sequence ID" value="SEL55963.1"/>
    <property type="molecule type" value="Genomic_DNA"/>
</dbReference>
<gene>
    <name evidence="4" type="ORF">SAMN05216387_11533</name>
</gene>
<protein>
    <submittedName>
        <fullName evidence="4">Polysaccharide deacetylase</fullName>
    </submittedName>
</protein>
<dbReference type="OrthoDB" id="9814639at2"/>
<dbReference type="Proteomes" id="UP000198620">
    <property type="component" value="Unassembled WGS sequence"/>
</dbReference>
<dbReference type="AlphaFoldDB" id="A0A1H7R6Z1"/>
<comment type="subcellular location">
    <subcellularLocation>
        <location evidence="1">Secreted</location>
    </subcellularLocation>
</comment>
<keyword evidence="5" id="KW-1185">Reference proteome</keyword>
<dbReference type="InterPro" id="IPR011330">
    <property type="entry name" value="Glyco_hydro/deAcase_b/a-brl"/>
</dbReference>
<dbReference type="SUPFAM" id="SSF88713">
    <property type="entry name" value="Glycoside hydrolase/deacetylase"/>
    <property type="match status" value="1"/>
</dbReference>
<keyword evidence="2" id="KW-0732">Signal</keyword>
<dbReference type="STRING" id="1233.SAMN05216387_11533"/>
<dbReference type="PANTHER" id="PTHR34216">
    <property type="match status" value="1"/>
</dbReference>
<dbReference type="GO" id="GO:0005576">
    <property type="term" value="C:extracellular region"/>
    <property type="evidence" value="ECO:0007669"/>
    <property type="project" value="UniProtKB-SubCell"/>
</dbReference>
<reference evidence="4 5" key="1">
    <citation type="submission" date="2016-10" db="EMBL/GenBank/DDBJ databases">
        <authorList>
            <person name="de Groot N.N."/>
        </authorList>
    </citation>
    <scope>NUCLEOTIDE SEQUENCE [LARGE SCALE GENOMIC DNA]</scope>
    <source>
        <strain evidence="4 5">Nv1</strain>
    </source>
</reference>
<name>A0A1H7R6Z1_9PROT</name>
<evidence type="ECO:0000313" key="5">
    <source>
        <dbReference type="Proteomes" id="UP000198620"/>
    </source>
</evidence>